<proteinExistence type="predicted"/>
<comment type="caution">
    <text evidence="1">The sequence shown here is derived from an EMBL/GenBank/DDBJ whole genome shotgun (WGS) entry which is preliminary data.</text>
</comment>
<gene>
    <name evidence="1" type="ORF">F8M41_022487</name>
</gene>
<sequence>MSPTQNTHKKCSFCNKNLITTPLIDINAITQILKNNKHEIIYEYAECLCNQCQILLQNFYFEDEDNLPNEFDALVSAGIAGQLCVHLQISNSQTNEAPSL</sequence>
<name>A0A8H4AEY0_GIGMA</name>
<keyword evidence="2" id="KW-1185">Reference proteome</keyword>
<reference evidence="1 2" key="1">
    <citation type="journal article" date="2019" name="Environ. Microbiol.">
        <title>At the nexus of three kingdoms: the genome of the mycorrhizal fungus Gigaspora margarita provides insights into plant, endobacterial and fungal interactions.</title>
        <authorList>
            <person name="Venice F."/>
            <person name="Ghignone S."/>
            <person name="Salvioli di Fossalunga A."/>
            <person name="Amselem J."/>
            <person name="Novero M."/>
            <person name="Xianan X."/>
            <person name="Sedzielewska Toro K."/>
            <person name="Morin E."/>
            <person name="Lipzen A."/>
            <person name="Grigoriev I.V."/>
            <person name="Henrissat B."/>
            <person name="Martin F.M."/>
            <person name="Bonfante P."/>
        </authorList>
    </citation>
    <scope>NUCLEOTIDE SEQUENCE [LARGE SCALE GENOMIC DNA]</scope>
    <source>
        <strain evidence="1 2">BEG34</strain>
    </source>
</reference>
<dbReference type="Proteomes" id="UP000439903">
    <property type="component" value="Unassembled WGS sequence"/>
</dbReference>
<dbReference type="AlphaFoldDB" id="A0A8H4AEY0"/>
<evidence type="ECO:0000313" key="2">
    <source>
        <dbReference type="Proteomes" id="UP000439903"/>
    </source>
</evidence>
<organism evidence="1 2">
    <name type="scientific">Gigaspora margarita</name>
    <dbReference type="NCBI Taxonomy" id="4874"/>
    <lineage>
        <taxon>Eukaryota</taxon>
        <taxon>Fungi</taxon>
        <taxon>Fungi incertae sedis</taxon>
        <taxon>Mucoromycota</taxon>
        <taxon>Glomeromycotina</taxon>
        <taxon>Glomeromycetes</taxon>
        <taxon>Diversisporales</taxon>
        <taxon>Gigasporaceae</taxon>
        <taxon>Gigaspora</taxon>
    </lineage>
</organism>
<protein>
    <submittedName>
        <fullName evidence="1">Uncharacterized protein</fullName>
    </submittedName>
</protein>
<evidence type="ECO:0000313" key="1">
    <source>
        <dbReference type="EMBL" id="KAF0487819.1"/>
    </source>
</evidence>
<accession>A0A8H4AEY0</accession>
<dbReference type="EMBL" id="WTPW01000698">
    <property type="protein sequence ID" value="KAF0487819.1"/>
    <property type="molecule type" value="Genomic_DNA"/>
</dbReference>